<dbReference type="PANTHER" id="PTHR46481:SF10">
    <property type="entry name" value="ZINC FINGER BED DOMAIN-CONTAINING PROTEIN 39"/>
    <property type="match status" value="1"/>
</dbReference>
<evidence type="ECO:0000313" key="8">
    <source>
        <dbReference type="EMBL" id="JAC47253.1"/>
    </source>
</evidence>
<reference evidence="8" key="1">
    <citation type="journal article" date="2014" name="BMC Genomics">
        <title>Characterizing the developmental transcriptome of the oriental fruit fly, Bactrocera dorsalis (Diptera: Tephritidae) through comparative genomic analysis with Drosophila melanogaster utilizing modENCODE datasets.</title>
        <authorList>
            <person name="Geib S.M."/>
            <person name="Calla B."/>
            <person name="Hall B."/>
            <person name="Hou S."/>
            <person name="Manoukis N.C."/>
        </authorList>
    </citation>
    <scope>NUCLEOTIDE SEQUENCE</scope>
    <source>
        <strain evidence="8">Punador</strain>
    </source>
</reference>
<dbReference type="InterPro" id="IPR008906">
    <property type="entry name" value="HATC_C_dom"/>
</dbReference>
<keyword evidence="2" id="KW-0479">Metal-binding</keyword>
<sequence length="537" mass="60722">MNHLKHVHADRLKVGGTAQKPNILEKFVGKSVSFYENDSNRKRLLDSKVMNMIAVDVQPFSCVEDDGFKELMKEMDPRYRLPSRSHLRDVVLPSQYESLKNKLQSVLNDIDFVAITTDLWTSKANEVYITVTCHFVLNSFTLESAILATRQLLDTTNHNAINISETLKDVLDDWGVANKVVCVVTDNDATMLKACELLEYKHLPCVAHTINLIVQDVLKLPDFDVILTKCKSVVGFFKRSQIAYSKFKEAQGDNPRSLLQEMPTRWNSAYEMIKRILKTNEFITLALVSSRGAPLPFSAAEVDILNDISELLSPFEEATLSVSTNTKVSASIIIPVICELNHKINNIKVNTEKGKNISTSIKFSLTKRLTSCETRTIPRIATILDPRFKKHGFCNPFNAEEGVKAVQHELFTQLPANPLHPPTSPTQEPSPFSFLQVKSQNKVHSSWADGIILMRQHFEKENQPEKCDPLVYWQITTDGDAFKTLAKKYFCVPASSCESERVFSKTGQLISERRTRLSSTVVDKLLFLNKSKHVNNM</sequence>
<feature type="domain" description="HAT C-terminal dimerisation" evidence="7">
    <location>
        <begin position="457"/>
        <end position="530"/>
    </location>
</feature>
<accession>A0A034W0I4</accession>
<comment type="subcellular location">
    <subcellularLocation>
        <location evidence="1">Nucleus</location>
    </subcellularLocation>
</comment>
<evidence type="ECO:0000259" key="6">
    <source>
        <dbReference type="Pfam" id="PF04937"/>
    </source>
</evidence>
<dbReference type="GO" id="GO:0008270">
    <property type="term" value="F:zinc ion binding"/>
    <property type="evidence" value="ECO:0007669"/>
    <property type="project" value="UniProtKB-KW"/>
</dbReference>
<gene>
    <name evidence="8" type="primary">ZBED1</name>
</gene>
<dbReference type="OrthoDB" id="7958151at2759"/>
<organism evidence="8">
    <name type="scientific">Bactrocera dorsalis</name>
    <name type="common">Oriental fruit fly</name>
    <name type="synonym">Dacus dorsalis</name>
    <dbReference type="NCBI Taxonomy" id="27457"/>
    <lineage>
        <taxon>Eukaryota</taxon>
        <taxon>Metazoa</taxon>
        <taxon>Ecdysozoa</taxon>
        <taxon>Arthropoda</taxon>
        <taxon>Hexapoda</taxon>
        <taxon>Insecta</taxon>
        <taxon>Pterygota</taxon>
        <taxon>Neoptera</taxon>
        <taxon>Endopterygota</taxon>
        <taxon>Diptera</taxon>
        <taxon>Brachycera</taxon>
        <taxon>Muscomorpha</taxon>
        <taxon>Tephritoidea</taxon>
        <taxon>Tephritidae</taxon>
        <taxon>Bactrocera</taxon>
        <taxon>Bactrocera</taxon>
    </lineage>
</organism>
<evidence type="ECO:0000256" key="4">
    <source>
        <dbReference type="ARBA" id="ARBA00022833"/>
    </source>
</evidence>
<feature type="domain" description="DUF659" evidence="6">
    <location>
        <begin position="82"/>
        <end position="233"/>
    </location>
</feature>
<dbReference type="InterPro" id="IPR012337">
    <property type="entry name" value="RNaseH-like_sf"/>
</dbReference>
<dbReference type="Pfam" id="PF05699">
    <property type="entry name" value="Dimer_Tnp_hAT"/>
    <property type="match status" value="1"/>
</dbReference>
<dbReference type="Pfam" id="PF04937">
    <property type="entry name" value="DUF659"/>
    <property type="match status" value="1"/>
</dbReference>
<keyword evidence="5" id="KW-0539">Nucleus</keyword>
<dbReference type="GO" id="GO:0046983">
    <property type="term" value="F:protein dimerization activity"/>
    <property type="evidence" value="ECO:0007669"/>
    <property type="project" value="InterPro"/>
</dbReference>
<dbReference type="EMBL" id="GAKP01011699">
    <property type="protein sequence ID" value="JAC47253.1"/>
    <property type="molecule type" value="Transcribed_RNA"/>
</dbReference>
<dbReference type="Gene3D" id="1.10.10.1070">
    <property type="entry name" value="Zinc finger, BED domain-containing"/>
    <property type="match status" value="1"/>
</dbReference>
<evidence type="ECO:0000259" key="7">
    <source>
        <dbReference type="Pfam" id="PF05699"/>
    </source>
</evidence>
<keyword evidence="4" id="KW-0862">Zinc</keyword>
<dbReference type="AlphaFoldDB" id="A0A034W0I4"/>
<evidence type="ECO:0000256" key="1">
    <source>
        <dbReference type="ARBA" id="ARBA00004123"/>
    </source>
</evidence>
<dbReference type="SUPFAM" id="SSF53098">
    <property type="entry name" value="Ribonuclease H-like"/>
    <property type="match status" value="1"/>
</dbReference>
<evidence type="ECO:0000256" key="2">
    <source>
        <dbReference type="ARBA" id="ARBA00022723"/>
    </source>
</evidence>
<dbReference type="InterPro" id="IPR052035">
    <property type="entry name" value="ZnF_BED_domain_contain"/>
</dbReference>
<dbReference type="GO" id="GO:0005634">
    <property type="term" value="C:nucleus"/>
    <property type="evidence" value="ECO:0007669"/>
    <property type="project" value="UniProtKB-SubCell"/>
</dbReference>
<proteinExistence type="predicted"/>
<dbReference type="InterPro" id="IPR007021">
    <property type="entry name" value="DUF659"/>
</dbReference>
<evidence type="ECO:0000256" key="3">
    <source>
        <dbReference type="ARBA" id="ARBA00022771"/>
    </source>
</evidence>
<dbReference type="SUPFAM" id="SSF140996">
    <property type="entry name" value="Hermes dimerisation domain"/>
    <property type="match status" value="1"/>
</dbReference>
<keyword evidence="3" id="KW-0863">Zinc-finger</keyword>
<protein>
    <submittedName>
        <fullName evidence="8">Zinc finger BED domain-containing protein 1</fullName>
    </submittedName>
</protein>
<name>A0A034W0I4_BACDO</name>
<evidence type="ECO:0000256" key="5">
    <source>
        <dbReference type="ARBA" id="ARBA00023242"/>
    </source>
</evidence>
<dbReference type="PANTHER" id="PTHR46481">
    <property type="entry name" value="ZINC FINGER BED DOMAIN-CONTAINING PROTEIN 4"/>
    <property type="match status" value="1"/>
</dbReference>